<evidence type="ECO:0000313" key="2">
    <source>
        <dbReference type="EMBL" id="BAJ99058.1"/>
    </source>
</evidence>
<feature type="compositionally biased region" description="Basic residues" evidence="1">
    <location>
        <begin position="41"/>
        <end position="63"/>
    </location>
</feature>
<feature type="non-terminal residue" evidence="2">
    <location>
        <position position="1"/>
    </location>
</feature>
<dbReference type="EMBL" id="AK370680">
    <property type="protein sequence ID" value="BAK01879.1"/>
    <property type="molecule type" value="mRNA"/>
</dbReference>
<feature type="compositionally biased region" description="Basic and acidic residues" evidence="1">
    <location>
        <begin position="134"/>
        <end position="143"/>
    </location>
</feature>
<organism evidence="2">
    <name type="scientific">Hordeum vulgare subsp. vulgare</name>
    <name type="common">Domesticated barley</name>
    <dbReference type="NCBI Taxonomy" id="112509"/>
    <lineage>
        <taxon>Eukaryota</taxon>
        <taxon>Viridiplantae</taxon>
        <taxon>Streptophyta</taxon>
        <taxon>Embryophyta</taxon>
        <taxon>Tracheophyta</taxon>
        <taxon>Spermatophyta</taxon>
        <taxon>Magnoliopsida</taxon>
        <taxon>Liliopsida</taxon>
        <taxon>Poales</taxon>
        <taxon>Poaceae</taxon>
        <taxon>BOP clade</taxon>
        <taxon>Pooideae</taxon>
        <taxon>Triticodae</taxon>
        <taxon>Triticeae</taxon>
        <taxon>Hordeinae</taxon>
        <taxon>Hordeum</taxon>
    </lineage>
</organism>
<feature type="region of interest" description="Disordered" evidence="1">
    <location>
        <begin position="1"/>
        <end position="143"/>
    </location>
</feature>
<dbReference type="AlphaFoldDB" id="F2DVD7"/>
<dbReference type="EMBL" id="AK367855">
    <property type="protein sequence ID" value="BAJ99058.1"/>
    <property type="molecule type" value="mRNA"/>
</dbReference>
<protein>
    <submittedName>
        <fullName evidence="2">Predicted protein</fullName>
    </submittedName>
</protein>
<reference evidence="2" key="1">
    <citation type="journal article" date="2011" name="Plant Physiol.">
        <title>Comprehensive sequence analysis of 24,783 barley full-length cDNAs derived from 12 clone libraries.</title>
        <authorList>
            <person name="Matsumoto T."/>
            <person name="Tanaka T."/>
            <person name="Sakai H."/>
            <person name="Amano N."/>
            <person name="Kanamori H."/>
            <person name="Kurita K."/>
            <person name="Kikuta A."/>
            <person name="Kamiya K."/>
            <person name="Yamamoto M."/>
            <person name="Ikawa H."/>
            <person name="Fujii N."/>
            <person name="Hori K."/>
            <person name="Itoh T."/>
            <person name="Sato K."/>
        </authorList>
    </citation>
    <scope>NUCLEOTIDE SEQUENCE</scope>
    <source>
        <tissue evidence="2">Shoot and root</tissue>
    </source>
</reference>
<accession>F2DVD7</accession>
<name>F2DVD7_HORVV</name>
<feature type="compositionally biased region" description="Low complexity" evidence="1">
    <location>
        <begin position="68"/>
        <end position="104"/>
    </location>
</feature>
<sequence>LTPPSPIAPFLPIHCTLSSPPPPRSGAAEPLQAVHASLGCVRRRRRWSSHRRRGSGCSRRRCRAGPWRASSTSSPTSRRSQSRPSAASPPSLSCSKRSPSTPSGRGRGPGGAGRRAGGAAAGPLGTARSGASHHRADLQEAGA</sequence>
<evidence type="ECO:0000256" key="1">
    <source>
        <dbReference type="SAM" id="MobiDB-lite"/>
    </source>
</evidence>
<feature type="compositionally biased region" description="Gly residues" evidence="1">
    <location>
        <begin position="105"/>
        <end position="120"/>
    </location>
</feature>
<proteinExistence type="evidence at transcript level"/>